<reference evidence="2" key="1">
    <citation type="submission" date="2021-08" db="EMBL/GenBank/DDBJ databases">
        <title>WGS assembly of Ceratopteris richardii.</title>
        <authorList>
            <person name="Marchant D.B."/>
            <person name="Chen G."/>
            <person name="Jenkins J."/>
            <person name="Shu S."/>
            <person name="Leebens-Mack J."/>
            <person name="Grimwood J."/>
            <person name="Schmutz J."/>
            <person name="Soltis P."/>
            <person name="Soltis D."/>
            <person name="Chen Z.-H."/>
        </authorList>
    </citation>
    <scope>NUCLEOTIDE SEQUENCE</scope>
    <source>
        <strain evidence="2">Whitten #5841</strain>
        <tissue evidence="2">Leaf</tissue>
    </source>
</reference>
<dbReference type="AlphaFoldDB" id="A0A8T2V3N0"/>
<accession>A0A8T2V3N0</accession>
<evidence type="ECO:0000256" key="1">
    <source>
        <dbReference type="SAM" id="MobiDB-lite"/>
    </source>
</evidence>
<organism evidence="2 3">
    <name type="scientific">Ceratopteris richardii</name>
    <name type="common">Triangle waterfern</name>
    <dbReference type="NCBI Taxonomy" id="49495"/>
    <lineage>
        <taxon>Eukaryota</taxon>
        <taxon>Viridiplantae</taxon>
        <taxon>Streptophyta</taxon>
        <taxon>Embryophyta</taxon>
        <taxon>Tracheophyta</taxon>
        <taxon>Polypodiopsida</taxon>
        <taxon>Polypodiidae</taxon>
        <taxon>Polypodiales</taxon>
        <taxon>Pteridineae</taxon>
        <taxon>Pteridaceae</taxon>
        <taxon>Parkerioideae</taxon>
        <taxon>Ceratopteris</taxon>
    </lineage>
</organism>
<feature type="compositionally biased region" description="Basic and acidic residues" evidence="1">
    <location>
        <begin position="7"/>
        <end position="39"/>
    </location>
</feature>
<dbReference type="Proteomes" id="UP000825935">
    <property type="component" value="Chromosome 2"/>
</dbReference>
<evidence type="ECO:0000313" key="3">
    <source>
        <dbReference type="Proteomes" id="UP000825935"/>
    </source>
</evidence>
<protein>
    <submittedName>
        <fullName evidence="2">Uncharacterized protein</fullName>
    </submittedName>
</protein>
<evidence type="ECO:0000313" key="2">
    <source>
        <dbReference type="EMBL" id="KAH7443057.1"/>
    </source>
</evidence>
<gene>
    <name evidence="2" type="ORF">KP509_02G017200</name>
</gene>
<proteinExistence type="predicted"/>
<keyword evidence="3" id="KW-1185">Reference proteome</keyword>
<name>A0A8T2V3N0_CERRI</name>
<comment type="caution">
    <text evidence="2">The sequence shown here is derived from an EMBL/GenBank/DDBJ whole genome shotgun (WGS) entry which is preliminary data.</text>
</comment>
<feature type="region of interest" description="Disordered" evidence="1">
    <location>
        <begin position="1"/>
        <end position="88"/>
    </location>
</feature>
<dbReference type="EMBL" id="CM035407">
    <property type="protein sequence ID" value="KAH7443057.1"/>
    <property type="molecule type" value="Genomic_DNA"/>
</dbReference>
<sequence>MQKKAVKQREGQQAREGSRRGKKVEAAQRQHRLKTETTRGKGVSSRFLADHTLESLSQMEGDSYRRASEGRTCSKRMENHEGNSLLSDGRVATREHAWQEITFDHRYLH</sequence>